<dbReference type="PROSITE" id="PS50089">
    <property type="entry name" value="ZF_RING_2"/>
    <property type="match status" value="1"/>
</dbReference>
<protein>
    <recommendedName>
        <fullName evidence="2">RING-type domain-containing protein</fullName>
    </recommendedName>
</protein>
<dbReference type="InterPro" id="IPR013083">
    <property type="entry name" value="Znf_RING/FYVE/PHD"/>
</dbReference>
<evidence type="ECO:0000256" key="1">
    <source>
        <dbReference type="PROSITE-ProRule" id="PRU00175"/>
    </source>
</evidence>
<keyword evidence="4" id="KW-1185">Reference proteome</keyword>
<dbReference type="Proteomes" id="UP001322138">
    <property type="component" value="Unassembled WGS sequence"/>
</dbReference>
<feature type="domain" description="RING-type" evidence="2">
    <location>
        <begin position="32"/>
        <end position="83"/>
    </location>
</feature>
<dbReference type="InterPro" id="IPR001841">
    <property type="entry name" value="Znf_RING"/>
</dbReference>
<dbReference type="Pfam" id="PF13639">
    <property type="entry name" value="zf-RING_2"/>
    <property type="match status" value="1"/>
</dbReference>
<keyword evidence="1" id="KW-0862">Zinc</keyword>
<name>A0ABR0FU70_9PEZI</name>
<gene>
    <name evidence="3" type="ORF">QC761_209590</name>
</gene>
<keyword evidence="1" id="KW-0863">Zinc-finger</keyword>
<evidence type="ECO:0000313" key="4">
    <source>
        <dbReference type="Proteomes" id="UP001322138"/>
    </source>
</evidence>
<dbReference type="Gene3D" id="3.30.40.10">
    <property type="entry name" value="Zinc/RING finger domain, C3HC4 (zinc finger)"/>
    <property type="match status" value="1"/>
</dbReference>
<proteinExistence type="predicted"/>
<dbReference type="SMART" id="SM00184">
    <property type="entry name" value="RING"/>
    <property type="match status" value="1"/>
</dbReference>
<evidence type="ECO:0000313" key="3">
    <source>
        <dbReference type="EMBL" id="KAK4646342.1"/>
    </source>
</evidence>
<sequence>MGKMVAFYDRKGGPTVVESEKKIETPDPEASCPICTDLVGTENPEGTTETWSELPCGHRFGSHCIKHYLGTVADNRPTCPICRQKAYHSCGHPVLPMPCVGTVSKLKKATTKQKTALGDLGWKSCGYCDQARVQAGYMVKRSRLWRPFRYIADALNPRRRRENRRQAPQYPPYVTGLWGQPDLARARDSGWERWWKAQAPQEV</sequence>
<dbReference type="SUPFAM" id="SSF57850">
    <property type="entry name" value="RING/U-box"/>
    <property type="match status" value="1"/>
</dbReference>
<keyword evidence="1" id="KW-0479">Metal-binding</keyword>
<reference evidence="3 4" key="1">
    <citation type="journal article" date="2023" name="bioRxiv">
        <title>High-quality genome assemblies of four members of thePodospora anserinaspecies complex.</title>
        <authorList>
            <person name="Ament-Velasquez S.L."/>
            <person name="Vogan A.A."/>
            <person name="Wallerman O."/>
            <person name="Hartmann F."/>
            <person name="Gautier V."/>
            <person name="Silar P."/>
            <person name="Giraud T."/>
            <person name="Johannesson H."/>
        </authorList>
    </citation>
    <scope>NUCLEOTIDE SEQUENCE [LARGE SCALE GENOMIC DNA]</scope>
    <source>
        <strain evidence="3 4">CBS 112042</strain>
    </source>
</reference>
<dbReference type="EMBL" id="JAFFGZ010000004">
    <property type="protein sequence ID" value="KAK4646342.1"/>
    <property type="molecule type" value="Genomic_DNA"/>
</dbReference>
<comment type="caution">
    <text evidence="3">The sequence shown here is derived from an EMBL/GenBank/DDBJ whole genome shotgun (WGS) entry which is preliminary data.</text>
</comment>
<accession>A0ABR0FU70</accession>
<evidence type="ECO:0000259" key="2">
    <source>
        <dbReference type="PROSITE" id="PS50089"/>
    </source>
</evidence>
<dbReference type="RefSeq" id="XP_062735318.1">
    <property type="nucleotide sequence ID" value="XM_062876698.1"/>
</dbReference>
<organism evidence="3 4">
    <name type="scientific">Podospora bellae-mahoneyi</name>
    <dbReference type="NCBI Taxonomy" id="2093777"/>
    <lineage>
        <taxon>Eukaryota</taxon>
        <taxon>Fungi</taxon>
        <taxon>Dikarya</taxon>
        <taxon>Ascomycota</taxon>
        <taxon>Pezizomycotina</taxon>
        <taxon>Sordariomycetes</taxon>
        <taxon>Sordariomycetidae</taxon>
        <taxon>Sordariales</taxon>
        <taxon>Podosporaceae</taxon>
        <taxon>Podospora</taxon>
    </lineage>
</organism>
<dbReference type="GeneID" id="87896180"/>